<dbReference type="PROSITE" id="PS01117">
    <property type="entry name" value="HTH_MARR_1"/>
    <property type="match status" value="1"/>
</dbReference>
<dbReference type="InterPro" id="IPR000835">
    <property type="entry name" value="HTH_MarR-typ"/>
</dbReference>
<dbReference type="InterPro" id="IPR036390">
    <property type="entry name" value="WH_DNA-bd_sf"/>
</dbReference>
<organism evidence="5">
    <name type="scientific">uncultured Chloroflexota bacterium</name>
    <dbReference type="NCBI Taxonomy" id="166587"/>
    <lineage>
        <taxon>Bacteria</taxon>
        <taxon>Bacillati</taxon>
        <taxon>Chloroflexota</taxon>
        <taxon>environmental samples</taxon>
    </lineage>
</organism>
<sequence length="174" mass="18462">MASVSRRAGVSGEAADGTDGTDGPDFGVLLAIAFRAYVDRLHVLLAAQGFQRMRPTFGYTFRALQHGALAPGELAERLDISKQAVGKILDEMEDEGFVRREADPADGRQKRVRLTERGIAAWQAAVRAAGEIEAELRSQAGGPAVDGARVALQVLAAHAGSGAETAARRARPVW</sequence>
<keyword evidence="1" id="KW-0805">Transcription regulation</keyword>
<dbReference type="InterPro" id="IPR023187">
    <property type="entry name" value="Tscrpt_reg_MarR-type_CS"/>
</dbReference>
<dbReference type="InterPro" id="IPR011991">
    <property type="entry name" value="ArsR-like_HTH"/>
</dbReference>
<dbReference type="GO" id="GO:0003700">
    <property type="term" value="F:DNA-binding transcription factor activity"/>
    <property type="evidence" value="ECO:0007669"/>
    <property type="project" value="InterPro"/>
</dbReference>
<keyword evidence="3" id="KW-0804">Transcription</keyword>
<evidence type="ECO:0000313" key="5">
    <source>
        <dbReference type="EMBL" id="CAA9282929.1"/>
    </source>
</evidence>
<dbReference type="CDD" id="cd00090">
    <property type="entry name" value="HTH_ARSR"/>
    <property type="match status" value="1"/>
</dbReference>
<dbReference type="InterPro" id="IPR052526">
    <property type="entry name" value="HTH-type_Bedaq_tolerance"/>
</dbReference>
<dbReference type="AlphaFoldDB" id="A0A6J4JN11"/>
<dbReference type="InterPro" id="IPR036388">
    <property type="entry name" value="WH-like_DNA-bd_sf"/>
</dbReference>
<dbReference type="Gene3D" id="1.10.10.10">
    <property type="entry name" value="Winged helix-like DNA-binding domain superfamily/Winged helix DNA-binding domain"/>
    <property type="match status" value="1"/>
</dbReference>
<proteinExistence type="predicted"/>
<dbReference type="EMBL" id="CADCTC010000212">
    <property type="protein sequence ID" value="CAA9282929.1"/>
    <property type="molecule type" value="Genomic_DNA"/>
</dbReference>
<dbReference type="PRINTS" id="PR00598">
    <property type="entry name" value="HTHMARR"/>
</dbReference>
<dbReference type="PROSITE" id="PS50995">
    <property type="entry name" value="HTH_MARR_2"/>
    <property type="match status" value="1"/>
</dbReference>
<protein>
    <recommendedName>
        <fullName evidence="4">HTH marR-type domain-containing protein</fullName>
    </recommendedName>
</protein>
<dbReference type="GO" id="GO:0003677">
    <property type="term" value="F:DNA binding"/>
    <property type="evidence" value="ECO:0007669"/>
    <property type="project" value="UniProtKB-KW"/>
</dbReference>
<dbReference type="SMART" id="SM00347">
    <property type="entry name" value="HTH_MARR"/>
    <property type="match status" value="1"/>
</dbReference>
<evidence type="ECO:0000256" key="2">
    <source>
        <dbReference type="ARBA" id="ARBA00023125"/>
    </source>
</evidence>
<feature type="domain" description="HTH marR-type" evidence="4">
    <location>
        <begin position="23"/>
        <end position="157"/>
    </location>
</feature>
<dbReference type="PANTHER" id="PTHR39515">
    <property type="entry name" value="CONSERVED PROTEIN"/>
    <property type="match status" value="1"/>
</dbReference>
<accession>A0A6J4JN11</accession>
<dbReference type="PANTHER" id="PTHR39515:SF2">
    <property type="entry name" value="HTH-TYPE TRANSCRIPTIONAL REGULATOR RV0880"/>
    <property type="match status" value="1"/>
</dbReference>
<dbReference type="Pfam" id="PF12802">
    <property type="entry name" value="MarR_2"/>
    <property type="match status" value="1"/>
</dbReference>
<reference evidence="5" key="1">
    <citation type="submission" date="2020-02" db="EMBL/GenBank/DDBJ databases">
        <authorList>
            <person name="Meier V. D."/>
        </authorList>
    </citation>
    <scope>NUCLEOTIDE SEQUENCE</scope>
    <source>
        <strain evidence="5">AVDCRST_MAG77</strain>
    </source>
</reference>
<name>A0A6J4JN11_9CHLR</name>
<evidence type="ECO:0000256" key="1">
    <source>
        <dbReference type="ARBA" id="ARBA00023015"/>
    </source>
</evidence>
<gene>
    <name evidence="5" type="ORF">AVDCRST_MAG77-4019</name>
</gene>
<keyword evidence="2" id="KW-0238">DNA-binding</keyword>
<dbReference type="SUPFAM" id="SSF46785">
    <property type="entry name" value="Winged helix' DNA-binding domain"/>
    <property type="match status" value="1"/>
</dbReference>
<evidence type="ECO:0000259" key="4">
    <source>
        <dbReference type="PROSITE" id="PS50995"/>
    </source>
</evidence>
<evidence type="ECO:0000256" key="3">
    <source>
        <dbReference type="ARBA" id="ARBA00023163"/>
    </source>
</evidence>